<evidence type="ECO:0000313" key="2">
    <source>
        <dbReference type="Proteomes" id="UP001549077"/>
    </source>
</evidence>
<protein>
    <submittedName>
        <fullName evidence="1">Uncharacterized protein</fullName>
    </submittedName>
</protein>
<dbReference type="Proteomes" id="UP001549077">
    <property type="component" value="Unassembled WGS sequence"/>
</dbReference>
<dbReference type="Gene3D" id="3.30.420.130">
    <property type="entry name" value="Dinitrogenase iron-molybdenum cofactor biosynthesis domain"/>
    <property type="match status" value="1"/>
</dbReference>
<dbReference type="EMBL" id="JBEPMY010000042">
    <property type="protein sequence ID" value="MET3759004.1"/>
    <property type="molecule type" value="Genomic_DNA"/>
</dbReference>
<proteinExistence type="predicted"/>
<evidence type="ECO:0000313" key="1">
    <source>
        <dbReference type="EMBL" id="MET3759004.1"/>
    </source>
</evidence>
<reference evidence="1 2" key="1">
    <citation type="submission" date="2024-06" db="EMBL/GenBank/DDBJ databases">
        <title>Genomic Encyclopedia of Type Strains, Phase IV (KMG-IV): sequencing the most valuable type-strain genomes for metagenomic binning, comparative biology and taxonomic classification.</title>
        <authorList>
            <person name="Goeker M."/>
        </authorList>
    </citation>
    <scope>NUCLEOTIDE SEQUENCE [LARGE SCALE GENOMIC DNA]</scope>
    <source>
        <strain evidence="1 2">DSM 29288</strain>
    </source>
</reference>
<sequence>MRSIRRLSLFNGRLQQQRPKLPAGALRIAIVTQDMKGLTARFASVRLFATYDETSDTRTFVEAAGIENISDKIERHRSEGEAALGKDCRQLPTRFCLAIGGPSAVTFAIGRTR</sequence>
<dbReference type="SUPFAM" id="SSF53146">
    <property type="entry name" value="Nitrogenase accessory factor-like"/>
    <property type="match status" value="1"/>
</dbReference>
<dbReference type="InterPro" id="IPR036105">
    <property type="entry name" value="DiNase_FeMo-co_biosyn_sf"/>
</dbReference>
<name>A0ABV2MS69_9HYPH</name>
<organism evidence="1 2">
    <name type="scientific">Rhizobium binae</name>
    <dbReference type="NCBI Taxonomy" id="1138190"/>
    <lineage>
        <taxon>Bacteria</taxon>
        <taxon>Pseudomonadati</taxon>
        <taxon>Pseudomonadota</taxon>
        <taxon>Alphaproteobacteria</taxon>
        <taxon>Hyphomicrobiales</taxon>
        <taxon>Rhizobiaceae</taxon>
        <taxon>Rhizobium/Agrobacterium group</taxon>
        <taxon>Rhizobium</taxon>
    </lineage>
</organism>
<gene>
    <name evidence="1" type="ORF">ABID08_006388</name>
</gene>
<keyword evidence="2" id="KW-1185">Reference proteome</keyword>
<accession>A0ABV2MS69</accession>
<comment type="caution">
    <text evidence="1">The sequence shown here is derived from an EMBL/GenBank/DDBJ whole genome shotgun (WGS) entry which is preliminary data.</text>
</comment>